<comment type="caution">
    <text evidence="1">The sequence shown here is derived from an EMBL/GenBank/DDBJ whole genome shotgun (WGS) entry which is preliminary data.</text>
</comment>
<dbReference type="EMBL" id="JALAOH010000067">
    <property type="protein sequence ID" value="MCY8318523.1"/>
    <property type="molecule type" value="Genomic_DNA"/>
</dbReference>
<accession>A0AAP3CLF0</accession>
<protein>
    <submittedName>
        <fullName evidence="1">XkdX family protein</fullName>
    </submittedName>
</protein>
<evidence type="ECO:0000313" key="1">
    <source>
        <dbReference type="EMBL" id="MCY8318523.1"/>
    </source>
</evidence>
<sequence>MNWYELIKDYYNNGNGVWDEYRVRQSVVKGKITPEQYEEIVGKRYEESAE</sequence>
<proteinExistence type="predicted"/>
<dbReference type="Pfam" id="PF09693">
    <property type="entry name" value="Phage_XkdX"/>
    <property type="match status" value="1"/>
</dbReference>
<gene>
    <name evidence="1" type="ORF">MOC71_17720</name>
</gene>
<organism evidence="1 2">
    <name type="scientific">Bacillus vallismortis</name>
    <dbReference type="NCBI Taxonomy" id="72361"/>
    <lineage>
        <taxon>Bacteria</taxon>
        <taxon>Bacillati</taxon>
        <taxon>Bacillota</taxon>
        <taxon>Bacilli</taxon>
        <taxon>Bacillales</taxon>
        <taxon>Bacillaceae</taxon>
        <taxon>Bacillus</taxon>
    </lineage>
</organism>
<dbReference type="InterPro" id="IPR010022">
    <property type="entry name" value="XkdX"/>
</dbReference>
<dbReference type="Proteomes" id="UP001067121">
    <property type="component" value="Unassembled WGS sequence"/>
</dbReference>
<reference evidence="1" key="1">
    <citation type="submission" date="2022-02" db="EMBL/GenBank/DDBJ databases">
        <title>Crop Bioprotection Bacillus Genome Sequencing.</title>
        <authorList>
            <person name="Dunlap C."/>
        </authorList>
    </citation>
    <scope>NUCLEOTIDE SEQUENCE</scope>
    <source>
        <strain evidence="1">98-1</strain>
    </source>
</reference>
<dbReference type="NCBIfam" id="TIGR01669">
    <property type="entry name" value="phage_XkdX"/>
    <property type="match status" value="1"/>
</dbReference>
<dbReference type="RefSeq" id="WP_268286975.1">
    <property type="nucleotide sequence ID" value="NZ_JALAOH010000067.1"/>
</dbReference>
<dbReference type="AlphaFoldDB" id="A0AAP3CLF0"/>
<name>A0AAP3CLF0_BACVA</name>
<evidence type="ECO:0000313" key="2">
    <source>
        <dbReference type="Proteomes" id="UP001067121"/>
    </source>
</evidence>